<evidence type="ECO:0000256" key="7">
    <source>
        <dbReference type="RuleBase" id="RU369099"/>
    </source>
</evidence>
<dbReference type="AlphaFoldDB" id="A0A4T0X0I4"/>
<dbReference type="Proteomes" id="UP000307173">
    <property type="component" value="Unassembled WGS sequence"/>
</dbReference>
<comment type="subcellular location">
    <subcellularLocation>
        <location evidence="1 7">Endoplasmic reticulum membrane</location>
        <topology evidence="1 7">Peripheral membrane protein</topology>
        <orientation evidence="1 7">Lumenal side</orientation>
    </subcellularLocation>
</comment>
<comment type="similarity">
    <text evidence="2 7">Belongs to the OS-9 family.</text>
</comment>
<evidence type="ECO:0000256" key="4">
    <source>
        <dbReference type="ARBA" id="ARBA00022734"/>
    </source>
</evidence>
<dbReference type="GO" id="GO:0005789">
    <property type="term" value="C:endoplasmic reticulum membrane"/>
    <property type="evidence" value="ECO:0007669"/>
    <property type="project" value="UniProtKB-SubCell"/>
</dbReference>
<accession>A0A4T0X0I4</accession>
<proteinExistence type="inferred from homology"/>
<dbReference type="GO" id="GO:0030968">
    <property type="term" value="P:endoplasmic reticulum unfolded protein response"/>
    <property type="evidence" value="ECO:0007669"/>
    <property type="project" value="UniProtKB-UniRule"/>
</dbReference>
<feature type="domain" description="MRH" evidence="8">
    <location>
        <begin position="80"/>
        <end position="193"/>
    </location>
</feature>
<evidence type="ECO:0000313" key="10">
    <source>
        <dbReference type="Proteomes" id="UP000307173"/>
    </source>
</evidence>
<gene>
    <name evidence="9" type="ORF">CANINC_002739</name>
</gene>
<evidence type="ECO:0000256" key="1">
    <source>
        <dbReference type="ARBA" id="ARBA00004367"/>
    </source>
</evidence>
<reference evidence="9 10" key="1">
    <citation type="journal article" date="2019" name="Front. Genet.">
        <title>Whole-Genome Sequencing of the Opportunistic Yeast Pathogen Candida inconspicua Uncovers Its Hybrid Origin.</title>
        <authorList>
            <person name="Mixao V."/>
            <person name="Hansen A.P."/>
            <person name="Saus E."/>
            <person name="Boekhout T."/>
            <person name="Lass-Florl C."/>
            <person name="Gabaldon T."/>
        </authorList>
    </citation>
    <scope>NUCLEOTIDE SEQUENCE [LARGE SCALE GENOMIC DNA]</scope>
    <source>
        <strain evidence="9 10">CBS 180</strain>
    </source>
</reference>
<comment type="caution">
    <text evidence="9">The sequence shown here is derived from an EMBL/GenBank/DDBJ whole genome shotgun (WGS) entry which is preliminary data.</text>
</comment>
<sequence>MFDKIEFECYIPVIENIEVDSRNLHNDPNTMKQEKDVAIDAIRNFHLTHRNTSVTLDSGYWRYMLRFDHDILQLHSEANVDGSIFINHFKLASWSDNDDPFSLETIPYFIDKGASDPYKFESDFELINSEDMTKYVTQRLGNGEICDLTGIPRTTIINYKCNEKASAPVLKNIHEWRTCDYVMDLEASYFCRWPMWSSTSSALKSNIECFPNEEVLDSQYPERLSLQDSELKPLKTGIFFVKKRHSPYKFDILLTKKYDELDQLLYDITEGIRKKIKLKKLVLRESDKSIYLPSLTRKFTIGYDIYDFDLSFLGTVQIENDSNGIFISKLVDLNLPENTNCLDCNH</sequence>
<dbReference type="InterPro" id="IPR009011">
    <property type="entry name" value="Man6P_isomerase_rcpt-bd_dom_sf"/>
</dbReference>
<dbReference type="GO" id="GO:0030246">
    <property type="term" value="F:carbohydrate binding"/>
    <property type="evidence" value="ECO:0007669"/>
    <property type="project" value="UniProtKB-UniRule"/>
</dbReference>
<dbReference type="GO" id="GO:0030970">
    <property type="term" value="P:retrograde protein transport, ER to cytosol"/>
    <property type="evidence" value="ECO:0007669"/>
    <property type="project" value="TreeGrafter"/>
</dbReference>
<dbReference type="PANTHER" id="PTHR15414:SF0">
    <property type="entry name" value="ENDOPLASMIC RETICULUM LECTIN 1"/>
    <property type="match status" value="1"/>
</dbReference>
<organism evidence="9 10">
    <name type="scientific">Pichia inconspicua</name>
    <dbReference type="NCBI Taxonomy" id="52247"/>
    <lineage>
        <taxon>Eukaryota</taxon>
        <taxon>Fungi</taxon>
        <taxon>Dikarya</taxon>
        <taxon>Ascomycota</taxon>
        <taxon>Saccharomycotina</taxon>
        <taxon>Pichiomycetes</taxon>
        <taxon>Pichiales</taxon>
        <taxon>Pichiaceae</taxon>
        <taxon>Pichia</taxon>
    </lineage>
</organism>
<keyword evidence="5 7" id="KW-0256">Endoplasmic reticulum</keyword>
<dbReference type="GO" id="GO:0005788">
    <property type="term" value="C:endoplasmic reticulum lumen"/>
    <property type="evidence" value="ECO:0007669"/>
    <property type="project" value="UniProtKB-UniRule"/>
</dbReference>
<evidence type="ECO:0000256" key="3">
    <source>
        <dbReference type="ARBA" id="ARBA00022729"/>
    </source>
</evidence>
<evidence type="ECO:0000259" key="8">
    <source>
        <dbReference type="PROSITE" id="PS51914"/>
    </source>
</evidence>
<keyword evidence="3" id="KW-0732">Signal</keyword>
<dbReference type="OrthoDB" id="448954at2759"/>
<dbReference type="EMBL" id="SELW01000425">
    <property type="protein sequence ID" value="TID28058.1"/>
    <property type="molecule type" value="Genomic_DNA"/>
</dbReference>
<keyword evidence="6" id="KW-1015">Disulfide bond</keyword>
<keyword evidence="10" id="KW-1185">Reference proteome</keyword>
<comment type="function">
    <text evidence="7">Lectin involved in the quality control of the secretory pathway. As a member of the endoplasmic reticulum-associated degradation lumenal (ERAD-L) surveillance system, targets misfolded endoplasmic reticulum lumenal glycoproteins for degradation.</text>
</comment>
<dbReference type="PANTHER" id="PTHR15414">
    <property type="entry name" value="OS-9-RELATED"/>
    <property type="match status" value="1"/>
</dbReference>
<evidence type="ECO:0000256" key="6">
    <source>
        <dbReference type="ARBA" id="ARBA00023157"/>
    </source>
</evidence>
<evidence type="ECO:0000256" key="2">
    <source>
        <dbReference type="ARBA" id="ARBA00009918"/>
    </source>
</evidence>
<dbReference type="SUPFAM" id="SSF50911">
    <property type="entry name" value="Mannose 6-phosphate receptor domain"/>
    <property type="match status" value="1"/>
</dbReference>
<dbReference type="InterPro" id="IPR044865">
    <property type="entry name" value="MRH_dom"/>
</dbReference>
<dbReference type="STRING" id="52247.A0A4T0X0I4"/>
<protein>
    <recommendedName>
        <fullName evidence="7">Endoplasmic reticulum lectin</fullName>
    </recommendedName>
    <alternativeName>
        <fullName evidence="7">Protein OS-9 homolog</fullName>
    </alternativeName>
</protein>
<dbReference type="InterPro" id="IPR045149">
    <property type="entry name" value="OS-9-like"/>
</dbReference>
<evidence type="ECO:0000256" key="5">
    <source>
        <dbReference type="ARBA" id="ARBA00022824"/>
    </source>
</evidence>
<evidence type="ECO:0000313" key="9">
    <source>
        <dbReference type="EMBL" id="TID28058.1"/>
    </source>
</evidence>
<dbReference type="Gene3D" id="2.70.130.10">
    <property type="entry name" value="Mannose-6-phosphate receptor binding domain"/>
    <property type="match status" value="1"/>
</dbReference>
<name>A0A4T0X0I4_9ASCO</name>
<dbReference type="PROSITE" id="PS51914">
    <property type="entry name" value="MRH"/>
    <property type="match status" value="1"/>
</dbReference>
<keyword evidence="4 7" id="KW-0430">Lectin</keyword>
<keyword evidence="7" id="KW-0472">Membrane</keyword>